<accession>A0AAF0EIB2</accession>
<dbReference type="EC" id="2.1.1.205" evidence="7"/>
<dbReference type="Gene3D" id="3.40.50.150">
    <property type="entry name" value="Vaccinia Virus protein VP39"/>
    <property type="match status" value="1"/>
</dbReference>
<dbReference type="SUPFAM" id="SSF53335">
    <property type="entry name" value="S-adenosyl-L-methionine-dependent methyltransferases"/>
    <property type="match status" value="1"/>
</dbReference>
<evidence type="ECO:0000256" key="3">
    <source>
        <dbReference type="ARBA" id="ARBA00022603"/>
    </source>
</evidence>
<dbReference type="FunFam" id="3.40.50.150:FF:000220">
    <property type="entry name" value="CAMK protein kinase"/>
    <property type="match status" value="1"/>
</dbReference>
<dbReference type="InterPro" id="IPR002877">
    <property type="entry name" value="RNA_MeTrfase_FtsJ_dom"/>
</dbReference>
<keyword evidence="3 7" id="KW-0489">Methyltransferase</keyword>
<evidence type="ECO:0000256" key="2">
    <source>
        <dbReference type="ARBA" id="ARBA00022552"/>
    </source>
</evidence>
<dbReference type="GO" id="GO:0008175">
    <property type="term" value="F:tRNA methyltransferase activity"/>
    <property type="evidence" value="ECO:0007669"/>
    <property type="project" value="TreeGrafter"/>
</dbReference>
<evidence type="ECO:0000259" key="6">
    <source>
        <dbReference type="Pfam" id="PF01728"/>
    </source>
</evidence>
<evidence type="ECO:0000313" key="7">
    <source>
        <dbReference type="EMBL" id="WFD25121.1"/>
    </source>
</evidence>
<dbReference type="InterPro" id="IPR029063">
    <property type="entry name" value="SAM-dependent_MTases_sf"/>
</dbReference>
<dbReference type="HAMAP" id="MF_01547">
    <property type="entry name" value="RNA_methyltr_E"/>
    <property type="match status" value="1"/>
</dbReference>
<dbReference type="PANTHER" id="PTHR10920:SF12">
    <property type="entry name" value="TRNA (CYTIDINE(32)_GUANOSINE(34)-2'-O)-METHYLTRANSFERASE-RELATED"/>
    <property type="match status" value="1"/>
</dbReference>
<dbReference type="GO" id="GO:0005737">
    <property type="term" value="C:cytoplasm"/>
    <property type="evidence" value="ECO:0007669"/>
    <property type="project" value="TreeGrafter"/>
</dbReference>
<dbReference type="GO" id="GO:0006364">
    <property type="term" value="P:rRNA processing"/>
    <property type="evidence" value="ECO:0007669"/>
    <property type="project" value="UniProtKB-KW"/>
</dbReference>
<sequence>MALDVSISSWPPCGSAFCFRRARSARFRAISASILDAAWRLPPPMGKSTKDERDHFYRQGKQAGYRARSAFKLLQLDEQYGLFGQREHALAYRLLDLEVGDDVSPSAEADLQAQLGHVLGARVFSSLTYHVPRPGYVIDLCAAPGSWSQVLSRSLGPSGACIVAVDLQAMAPLQGVTQVVGDITLQETADAVEAAFQEAQASDEKRLADLIVCDGAPDVTGIHQVDEFVHAQLLVAALTMALRMLRKGGTFVAKVFAEPYTSSTCLLLAQLRRLFAHVELAKPPSSRAASAEHFVVSLDFQGTSAPTSTVQYNFLGDLQGYNTSAAAT</sequence>
<feature type="domain" description="Ribosomal RNA methyltransferase FtsJ" evidence="6">
    <location>
        <begin position="133"/>
        <end position="300"/>
    </location>
</feature>
<name>A0AAF0EIB2_9BASI</name>
<evidence type="ECO:0000313" key="8">
    <source>
        <dbReference type="Proteomes" id="UP001213623"/>
    </source>
</evidence>
<dbReference type="InterPro" id="IPR050082">
    <property type="entry name" value="RNA_methyltr_RlmE"/>
</dbReference>
<dbReference type="Pfam" id="PF01728">
    <property type="entry name" value="FtsJ"/>
    <property type="match status" value="1"/>
</dbReference>
<evidence type="ECO:0000256" key="5">
    <source>
        <dbReference type="ARBA" id="ARBA00022691"/>
    </source>
</evidence>
<dbReference type="PANTHER" id="PTHR10920">
    <property type="entry name" value="RIBOSOMAL RNA METHYLTRANSFERASE"/>
    <property type="match status" value="1"/>
</dbReference>
<dbReference type="GO" id="GO:0030488">
    <property type="term" value="P:tRNA methylation"/>
    <property type="evidence" value="ECO:0007669"/>
    <property type="project" value="TreeGrafter"/>
</dbReference>
<proteinExistence type="inferred from homology"/>
<evidence type="ECO:0000256" key="1">
    <source>
        <dbReference type="ARBA" id="ARBA00022490"/>
    </source>
</evidence>
<keyword evidence="4 7" id="KW-0808">Transferase</keyword>
<reference evidence="7" key="1">
    <citation type="submission" date="2023-03" db="EMBL/GenBank/DDBJ databases">
        <title>Mating type loci evolution in Malassezia.</title>
        <authorList>
            <person name="Coelho M.A."/>
        </authorList>
    </citation>
    <scope>NUCLEOTIDE SEQUENCE</scope>
    <source>
        <strain evidence="7">CBS 9557</strain>
    </source>
</reference>
<keyword evidence="1" id="KW-0963">Cytoplasm</keyword>
<dbReference type="GO" id="GO:0002181">
    <property type="term" value="P:cytoplasmic translation"/>
    <property type="evidence" value="ECO:0007669"/>
    <property type="project" value="TreeGrafter"/>
</dbReference>
<gene>
    <name evidence="7" type="primary">TRM7</name>
    <name evidence="7" type="ORF">MNAN1_000084</name>
</gene>
<dbReference type="EMBL" id="CP119892">
    <property type="protein sequence ID" value="WFD25121.1"/>
    <property type="molecule type" value="Genomic_DNA"/>
</dbReference>
<organism evidence="7 8">
    <name type="scientific">Malassezia nana</name>
    <dbReference type="NCBI Taxonomy" id="180528"/>
    <lineage>
        <taxon>Eukaryota</taxon>
        <taxon>Fungi</taxon>
        <taxon>Dikarya</taxon>
        <taxon>Basidiomycota</taxon>
        <taxon>Ustilaginomycotina</taxon>
        <taxon>Malasseziomycetes</taxon>
        <taxon>Malasseziales</taxon>
        <taxon>Malasseziaceae</taxon>
        <taxon>Malassezia</taxon>
    </lineage>
</organism>
<keyword evidence="2" id="KW-0698">rRNA processing</keyword>
<evidence type="ECO:0000256" key="4">
    <source>
        <dbReference type="ARBA" id="ARBA00022679"/>
    </source>
</evidence>
<keyword evidence="5" id="KW-0949">S-adenosyl-L-methionine</keyword>
<keyword evidence="8" id="KW-1185">Reference proteome</keyword>
<protein>
    <submittedName>
        <fullName evidence="7">tRNA (Cytidine(32)/guanosine(34)-2'-O)-methyltransferase</fullName>
        <ecNumber evidence="7">2.1.1.205</ecNumber>
    </submittedName>
</protein>
<dbReference type="Proteomes" id="UP001213623">
    <property type="component" value="Chromosome 1"/>
</dbReference>
<dbReference type="AlphaFoldDB" id="A0AAF0EIB2"/>
<dbReference type="InterPro" id="IPR015507">
    <property type="entry name" value="rRNA-MeTfrase_E"/>
</dbReference>